<gene>
    <name evidence="3" type="ORF">ACFOD4_14335</name>
</gene>
<dbReference type="Proteomes" id="UP001595593">
    <property type="component" value="Unassembled WGS sequence"/>
</dbReference>
<dbReference type="PANTHER" id="PTHR36505">
    <property type="entry name" value="BLR1072 PROTEIN"/>
    <property type="match status" value="1"/>
</dbReference>
<feature type="compositionally biased region" description="Basic and acidic residues" evidence="1">
    <location>
        <begin position="120"/>
        <end position="140"/>
    </location>
</feature>
<proteinExistence type="predicted"/>
<accession>A0ABV7G0P7</accession>
<dbReference type="RefSeq" id="WP_379597450.1">
    <property type="nucleotide sequence ID" value="NZ_JBHRTN010000018.1"/>
</dbReference>
<dbReference type="EMBL" id="JBHRTN010000018">
    <property type="protein sequence ID" value="MFC3126242.1"/>
    <property type="molecule type" value="Genomic_DNA"/>
</dbReference>
<protein>
    <submittedName>
        <fullName evidence="3">PRC-barrel domain-containing protein</fullName>
    </submittedName>
</protein>
<dbReference type="PANTHER" id="PTHR36505:SF1">
    <property type="entry name" value="BLR1072 PROTEIN"/>
    <property type="match status" value="1"/>
</dbReference>
<comment type="caution">
    <text evidence="3">The sequence shown here is derived from an EMBL/GenBank/DDBJ whole genome shotgun (WGS) entry which is preliminary data.</text>
</comment>
<organism evidence="3 4">
    <name type="scientific">Teichococcus globiformis</name>
    <dbReference type="NCBI Taxonomy" id="2307229"/>
    <lineage>
        <taxon>Bacteria</taxon>
        <taxon>Pseudomonadati</taxon>
        <taxon>Pseudomonadota</taxon>
        <taxon>Alphaproteobacteria</taxon>
        <taxon>Acetobacterales</taxon>
        <taxon>Roseomonadaceae</taxon>
        <taxon>Roseomonas</taxon>
    </lineage>
</organism>
<evidence type="ECO:0000313" key="3">
    <source>
        <dbReference type="EMBL" id="MFC3126242.1"/>
    </source>
</evidence>
<evidence type="ECO:0000259" key="2">
    <source>
        <dbReference type="Pfam" id="PF05239"/>
    </source>
</evidence>
<dbReference type="Gene3D" id="2.30.30.240">
    <property type="entry name" value="PRC-barrel domain"/>
    <property type="match status" value="1"/>
</dbReference>
<evidence type="ECO:0000313" key="4">
    <source>
        <dbReference type="Proteomes" id="UP001595593"/>
    </source>
</evidence>
<evidence type="ECO:0000256" key="1">
    <source>
        <dbReference type="SAM" id="MobiDB-lite"/>
    </source>
</evidence>
<sequence length="151" mass="16236">MIQNTPHDTPRPAADLQDGGAYDPAGDPPARGAHHLIASDRVEGTAIYDPSGRRLGAVQNLMIDKVSGRVEYAVISFGGFLGLGASHYPLPWSKLRYDIGLSGYVVDVTEEQLAGAPSFQDDRPVDWSDAGWGERLRDHYGPSPYGSRDGG</sequence>
<reference evidence="4" key="1">
    <citation type="journal article" date="2019" name="Int. J. Syst. Evol. Microbiol.">
        <title>The Global Catalogue of Microorganisms (GCM) 10K type strain sequencing project: providing services to taxonomists for standard genome sequencing and annotation.</title>
        <authorList>
            <consortium name="The Broad Institute Genomics Platform"/>
            <consortium name="The Broad Institute Genome Sequencing Center for Infectious Disease"/>
            <person name="Wu L."/>
            <person name="Ma J."/>
        </authorList>
    </citation>
    <scope>NUCLEOTIDE SEQUENCE [LARGE SCALE GENOMIC DNA]</scope>
    <source>
        <strain evidence="4">KCTC 52094</strain>
    </source>
</reference>
<keyword evidence="4" id="KW-1185">Reference proteome</keyword>
<name>A0ABV7G0P7_9PROT</name>
<feature type="domain" description="PRC-barrel" evidence="2">
    <location>
        <begin position="37"/>
        <end position="113"/>
    </location>
</feature>
<feature type="region of interest" description="Disordered" evidence="1">
    <location>
        <begin position="1"/>
        <end position="31"/>
    </location>
</feature>
<dbReference type="InterPro" id="IPR011033">
    <property type="entry name" value="PRC_barrel-like_sf"/>
</dbReference>
<dbReference type="InterPro" id="IPR027275">
    <property type="entry name" value="PRC-brl_dom"/>
</dbReference>
<feature type="region of interest" description="Disordered" evidence="1">
    <location>
        <begin position="115"/>
        <end position="151"/>
    </location>
</feature>
<dbReference type="SUPFAM" id="SSF50346">
    <property type="entry name" value="PRC-barrel domain"/>
    <property type="match status" value="1"/>
</dbReference>
<dbReference type="Pfam" id="PF05239">
    <property type="entry name" value="PRC"/>
    <property type="match status" value="1"/>
</dbReference>